<feature type="domain" description="Helix-hairpin-helix DNA-binding motif class 1" evidence="7">
    <location>
        <begin position="72"/>
        <end position="91"/>
    </location>
</feature>
<dbReference type="Gene3D" id="1.10.150.20">
    <property type="entry name" value="5' to 3' exonuclease, C-terminal subdomain"/>
    <property type="match status" value="1"/>
</dbReference>
<dbReference type="CDD" id="cd14332">
    <property type="entry name" value="UBA_RuvA_C"/>
    <property type="match status" value="1"/>
</dbReference>
<sequence length="200" mass="22379">MIGYIKGTVTTFEKQACFVETSGIGYRIFISDIDKEKLRVGENIKLYTYMAVREDAIQLYGFIEKESYDLFLILISVSKIGPKVAMGILSSIDINSFCNAIQKKSISVLTKLPGIGKKTAERLVLELKDKIAVSNVENVESDTESSTSGTVPENEAVMILKSLGYQEYEIMPVLKSIKKEFKDPMELVRAVLFEMGKKHS</sequence>
<evidence type="ECO:0000256" key="1">
    <source>
        <dbReference type="ARBA" id="ARBA00022490"/>
    </source>
</evidence>
<dbReference type="SMART" id="SM00278">
    <property type="entry name" value="HhH1"/>
    <property type="match status" value="2"/>
</dbReference>
<accession>E4L921</accession>
<comment type="domain">
    <text evidence="6">Has three domains with a flexible linker between the domains II and III and assumes an 'L' shape. Domain III is highly mobile and contacts RuvB.</text>
</comment>
<keyword evidence="3 6" id="KW-0238">DNA-binding</keyword>
<comment type="function">
    <text evidence="6">The RuvA-RuvB-RuvC complex processes Holliday junction (HJ) DNA during genetic recombination and DNA repair, while the RuvA-RuvB complex plays an important role in the rescue of blocked DNA replication forks via replication fork reversal (RFR). RuvA specifically binds to HJ cruciform DNA, conferring on it an open structure. The RuvB hexamer acts as an ATP-dependent pump, pulling dsDNA into and through the RuvAB complex. HJ branch migration allows RuvC to scan DNA until it finds its consensus sequence, where it cleaves and resolves the cruciform DNA.</text>
</comment>
<evidence type="ECO:0000313" key="9">
    <source>
        <dbReference type="Proteomes" id="UP000004594"/>
    </source>
</evidence>
<evidence type="ECO:0000256" key="2">
    <source>
        <dbReference type="ARBA" id="ARBA00022763"/>
    </source>
</evidence>
<dbReference type="NCBIfam" id="TIGR00084">
    <property type="entry name" value="ruvA"/>
    <property type="match status" value="1"/>
</dbReference>
<comment type="subcellular location">
    <subcellularLocation>
        <location evidence="6">Cytoplasm</location>
    </subcellularLocation>
</comment>
<dbReference type="InterPro" id="IPR013849">
    <property type="entry name" value="DNA_helicase_Holl-junc_RuvA_I"/>
</dbReference>
<evidence type="ECO:0000313" key="8">
    <source>
        <dbReference type="EMBL" id="EFR42709.1"/>
    </source>
</evidence>
<dbReference type="InterPro" id="IPR011114">
    <property type="entry name" value="RuvA_C"/>
</dbReference>
<comment type="caution">
    <text evidence="6">Lacks conserved residue(s) required for the propagation of feature annotation.</text>
</comment>
<dbReference type="GO" id="GO:0009378">
    <property type="term" value="F:four-way junction helicase activity"/>
    <property type="evidence" value="ECO:0007669"/>
    <property type="project" value="InterPro"/>
</dbReference>
<dbReference type="eggNOG" id="COG0632">
    <property type="taxonomic scope" value="Bacteria"/>
</dbReference>
<dbReference type="RefSeq" id="WP_007554667.1">
    <property type="nucleotide sequence ID" value="NZ_AENT01000019.1"/>
</dbReference>
<dbReference type="InterPro" id="IPR000085">
    <property type="entry name" value="RuvA"/>
</dbReference>
<dbReference type="GO" id="GO:0006310">
    <property type="term" value="P:DNA recombination"/>
    <property type="evidence" value="ECO:0007669"/>
    <property type="project" value="UniProtKB-UniRule"/>
</dbReference>
<dbReference type="GO" id="GO:0048476">
    <property type="term" value="C:Holliday junction resolvase complex"/>
    <property type="evidence" value="ECO:0007669"/>
    <property type="project" value="UniProtKB-UniRule"/>
</dbReference>
<dbReference type="SUPFAM" id="SSF47781">
    <property type="entry name" value="RuvA domain 2-like"/>
    <property type="match status" value="1"/>
</dbReference>
<dbReference type="Pfam" id="PF01330">
    <property type="entry name" value="RuvA_N"/>
    <property type="match status" value="1"/>
</dbReference>
<evidence type="ECO:0000256" key="6">
    <source>
        <dbReference type="HAMAP-Rule" id="MF_00031"/>
    </source>
</evidence>
<keyword evidence="1 6" id="KW-0963">Cytoplasm</keyword>
<evidence type="ECO:0000256" key="3">
    <source>
        <dbReference type="ARBA" id="ARBA00023125"/>
    </source>
</evidence>
<dbReference type="GO" id="GO:0006281">
    <property type="term" value="P:DNA repair"/>
    <property type="evidence" value="ECO:0007669"/>
    <property type="project" value="UniProtKB-UniRule"/>
</dbReference>
<comment type="similarity">
    <text evidence="6">Belongs to the RuvA family.</text>
</comment>
<keyword evidence="8" id="KW-0067">ATP-binding</keyword>
<keyword evidence="4 6" id="KW-0233">DNA recombination</keyword>
<feature type="domain" description="Helix-hairpin-helix DNA-binding motif class 1" evidence="7">
    <location>
        <begin position="107"/>
        <end position="126"/>
    </location>
</feature>
<dbReference type="Gene3D" id="2.40.50.140">
    <property type="entry name" value="Nucleic acid-binding proteins"/>
    <property type="match status" value="1"/>
</dbReference>
<dbReference type="Pfam" id="PF14520">
    <property type="entry name" value="HHH_5"/>
    <property type="match status" value="1"/>
</dbReference>
<keyword evidence="8" id="KW-0547">Nucleotide-binding</keyword>
<evidence type="ECO:0000256" key="5">
    <source>
        <dbReference type="ARBA" id="ARBA00023204"/>
    </source>
</evidence>
<evidence type="ECO:0000259" key="7">
    <source>
        <dbReference type="SMART" id="SM00278"/>
    </source>
</evidence>
<dbReference type="GO" id="GO:0000400">
    <property type="term" value="F:four-way junction DNA binding"/>
    <property type="evidence" value="ECO:0007669"/>
    <property type="project" value="UniProtKB-UniRule"/>
</dbReference>
<dbReference type="Proteomes" id="UP000004594">
    <property type="component" value="Unassembled WGS sequence"/>
</dbReference>
<dbReference type="HAMAP" id="MF_00031">
    <property type="entry name" value="DNA_HJ_migration_RuvA"/>
    <property type="match status" value="1"/>
</dbReference>
<dbReference type="InterPro" id="IPR003583">
    <property type="entry name" value="Hlx-hairpin-Hlx_DNA-bd_motif"/>
</dbReference>
<comment type="subunit">
    <text evidence="6">Homotetramer. Forms an RuvA(8)-RuvB(12)-Holliday junction (HJ) complex. HJ DNA is sandwiched between 2 RuvA tetramers; dsDNA enters through RuvA and exits via RuvB. An RuvB hexamer assembles on each DNA strand where it exits the tetramer. Each RuvB hexamer is contacted by two RuvA subunits (via domain III) on 2 adjacent RuvB subunits; this complex drives branch migration. In the full resolvosome a probable DNA-RuvA(4)-RuvB(12)-RuvC(2) complex forms which resolves the HJ.</text>
</comment>
<comment type="caution">
    <text evidence="8">The sequence shown here is derived from an EMBL/GenBank/DDBJ whole genome shotgun (WGS) entry which is preliminary data.</text>
</comment>
<dbReference type="GO" id="GO:0009379">
    <property type="term" value="C:Holliday junction helicase complex"/>
    <property type="evidence" value="ECO:0007669"/>
    <property type="project" value="InterPro"/>
</dbReference>
<evidence type="ECO:0000256" key="4">
    <source>
        <dbReference type="ARBA" id="ARBA00023172"/>
    </source>
</evidence>
<dbReference type="GO" id="GO:0016787">
    <property type="term" value="F:hydrolase activity"/>
    <property type="evidence" value="ECO:0007669"/>
    <property type="project" value="UniProtKB-KW"/>
</dbReference>
<dbReference type="InterPro" id="IPR012340">
    <property type="entry name" value="NA-bd_OB-fold"/>
</dbReference>
<dbReference type="InterPro" id="IPR010994">
    <property type="entry name" value="RuvA_2-like"/>
</dbReference>
<dbReference type="OrthoDB" id="5293449at2"/>
<dbReference type="AlphaFoldDB" id="E4L921"/>
<feature type="region of interest" description="Domain III" evidence="6">
    <location>
        <begin position="148"/>
        <end position="200"/>
    </location>
</feature>
<proteinExistence type="inferred from homology"/>
<reference evidence="8 9" key="1">
    <citation type="submission" date="2010-11" db="EMBL/GenBank/DDBJ databases">
        <authorList>
            <person name="Durkin A.S."/>
            <person name="Madupu R."/>
            <person name="Torralba M."/>
            <person name="Gillis M."/>
            <person name="Methe B."/>
            <person name="Sutton G."/>
            <person name="Nelson K.E."/>
        </authorList>
    </citation>
    <scope>NUCLEOTIDE SEQUENCE [LARGE SCALE GENOMIC DNA]</scope>
    <source>
        <strain evidence="8 9">UPII 345-E</strain>
    </source>
</reference>
<name>E4L921_9FIRM</name>
<keyword evidence="8" id="KW-0347">Helicase</keyword>
<keyword evidence="5 6" id="KW-0234">DNA repair</keyword>
<protein>
    <recommendedName>
        <fullName evidence="6">Holliday junction branch migration complex subunit RuvA</fullName>
    </recommendedName>
</protein>
<dbReference type="EMBL" id="AENT01000019">
    <property type="protein sequence ID" value="EFR42709.1"/>
    <property type="molecule type" value="Genomic_DNA"/>
</dbReference>
<dbReference type="SUPFAM" id="SSF50249">
    <property type="entry name" value="Nucleic acid-binding proteins"/>
    <property type="match status" value="1"/>
</dbReference>
<keyword evidence="2 6" id="KW-0227">DNA damage</keyword>
<dbReference type="GO" id="GO:0005524">
    <property type="term" value="F:ATP binding"/>
    <property type="evidence" value="ECO:0007669"/>
    <property type="project" value="InterPro"/>
</dbReference>
<dbReference type="GO" id="GO:0005737">
    <property type="term" value="C:cytoplasm"/>
    <property type="evidence" value="ECO:0007669"/>
    <property type="project" value="UniProtKB-SubCell"/>
</dbReference>
<keyword evidence="8" id="KW-0378">Hydrolase</keyword>
<gene>
    <name evidence="6 8" type="primary">ruvA</name>
    <name evidence="8" type="ORF">HMPREF9220_0575</name>
</gene>
<organism evidence="8 9">
    <name type="scientific">Dialister micraerophilus UPII 345-E</name>
    <dbReference type="NCBI Taxonomy" id="910314"/>
    <lineage>
        <taxon>Bacteria</taxon>
        <taxon>Bacillati</taxon>
        <taxon>Bacillota</taxon>
        <taxon>Negativicutes</taxon>
        <taxon>Veillonellales</taxon>
        <taxon>Veillonellaceae</taxon>
        <taxon>Dialister</taxon>
    </lineage>
</organism>